<dbReference type="PANTHER" id="PTHR14096:SF59">
    <property type="entry name" value="APOLIPOPROTEIN L, 1 ISOFORM X1"/>
    <property type="match status" value="1"/>
</dbReference>
<feature type="transmembrane region" description="Helical" evidence="3">
    <location>
        <begin position="324"/>
        <end position="347"/>
    </location>
</feature>
<dbReference type="PaxDb" id="8030-ENSSSAP00000002709"/>
<feature type="region of interest" description="Disordered" evidence="2">
    <location>
        <begin position="1"/>
        <end position="80"/>
    </location>
</feature>
<organism evidence="4 5">
    <name type="scientific">Salmo salar</name>
    <name type="common">Atlantic salmon</name>
    <dbReference type="NCBI Taxonomy" id="8030"/>
    <lineage>
        <taxon>Eukaryota</taxon>
        <taxon>Metazoa</taxon>
        <taxon>Chordata</taxon>
        <taxon>Craniata</taxon>
        <taxon>Vertebrata</taxon>
        <taxon>Euteleostomi</taxon>
        <taxon>Actinopterygii</taxon>
        <taxon>Neopterygii</taxon>
        <taxon>Teleostei</taxon>
        <taxon>Protacanthopterygii</taxon>
        <taxon>Salmoniformes</taxon>
        <taxon>Salmonidae</taxon>
        <taxon>Salmoninae</taxon>
        <taxon>Salmo</taxon>
    </lineage>
</organism>
<dbReference type="GO" id="GO:0042157">
    <property type="term" value="P:lipoprotein metabolic process"/>
    <property type="evidence" value="ECO:0007669"/>
    <property type="project" value="InterPro"/>
</dbReference>
<dbReference type="PANTHER" id="PTHR14096">
    <property type="entry name" value="APOLIPOPROTEIN L"/>
    <property type="match status" value="1"/>
</dbReference>
<evidence type="ECO:0008006" key="6">
    <source>
        <dbReference type="Google" id="ProtNLM"/>
    </source>
</evidence>
<dbReference type="GO" id="GO:0008289">
    <property type="term" value="F:lipid binding"/>
    <property type="evidence" value="ECO:0007669"/>
    <property type="project" value="InterPro"/>
</dbReference>
<dbReference type="GeneID" id="106591111"/>
<evidence type="ECO:0000256" key="2">
    <source>
        <dbReference type="SAM" id="MobiDB-lite"/>
    </source>
</evidence>
<dbReference type="Proteomes" id="UP001652741">
    <property type="component" value="Chromosome ssa02"/>
</dbReference>
<name>A0A1S3QCR4_SALSA</name>
<keyword evidence="3" id="KW-0812">Transmembrane</keyword>
<dbReference type="KEGG" id="sasa:106591111"/>
<evidence type="ECO:0000256" key="1">
    <source>
        <dbReference type="ARBA" id="ARBA00010090"/>
    </source>
</evidence>
<accession>A0A1S3QCR4</accession>
<keyword evidence="3" id="KW-1133">Transmembrane helix</keyword>
<dbReference type="GO" id="GO:0006869">
    <property type="term" value="P:lipid transport"/>
    <property type="evidence" value="ECO:0007669"/>
    <property type="project" value="InterPro"/>
</dbReference>
<gene>
    <name evidence="5" type="primary">LOC106591111</name>
</gene>
<dbReference type="OrthoDB" id="8920155at2759"/>
<dbReference type="Bgee" id="ENSSSAG00000001411">
    <property type="expression patterns" value="Expressed in ovary and 7 other cell types or tissues"/>
</dbReference>
<evidence type="ECO:0000313" key="4">
    <source>
        <dbReference type="Proteomes" id="UP001652741"/>
    </source>
</evidence>
<reference evidence="5" key="1">
    <citation type="submission" date="2025-08" db="UniProtKB">
        <authorList>
            <consortium name="RefSeq"/>
        </authorList>
    </citation>
    <scope>IDENTIFICATION</scope>
</reference>
<feature type="transmembrane region" description="Helical" evidence="3">
    <location>
        <begin position="293"/>
        <end position="318"/>
    </location>
</feature>
<proteinExistence type="inferred from homology"/>
<dbReference type="GO" id="GO:0005576">
    <property type="term" value="C:extracellular region"/>
    <property type="evidence" value="ECO:0007669"/>
    <property type="project" value="InterPro"/>
</dbReference>
<sequence>MSSPLVPHPKNSFLGNPEESDPLMRWRIGSPSVSHTLDPGVGEGRKPGTDQKPPPVTQNKWSVGRDPPQEGGCDPQDGGSVSEFIKKFEAKEDQNKQLVVRRPLGSPAVIDREDSDPLLYEKVLVSQGTRTFGSPAIVDRAESNDYIYEEVFVTPETHTVAVQQPICATHVHCARPPPPPLPLKQSLPLKGRIKTLSISSISEEEQDNFKDADRLMEWWEKVKSEPWKDLSNDPKLAKKGEAKLFKEKAQRFQNALQLYNLLLTKHGETLKNYIIDLISIADNLDKVSKGTKIAGITGGATGAVGGVAAAAGVILAPFTLGASLALTVVGVGVAAAGGVTGASAAIANKVSNAQDRKKIELILQDYLALMGDIEACLRFINVGMELLRKHNLSTLQEVDAEAVRVVRVAMVTGVGSSSAIEASSKASGMLQGFALGMDIYFTQKKDGKGGPKLKKGLESKFGKKIREVAQQLNDGLDEVIKVKYELVENNLIL</sequence>
<dbReference type="Pfam" id="PF05461">
    <property type="entry name" value="ApoL"/>
    <property type="match status" value="1"/>
</dbReference>
<evidence type="ECO:0000313" key="5">
    <source>
        <dbReference type="RefSeq" id="XP_014037778.1"/>
    </source>
</evidence>
<dbReference type="RefSeq" id="XP_014037778.1">
    <property type="nucleotide sequence ID" value="XM_014182303.2"/>
</dbReference>
<comment type="similarity">
    <text evidence="1">Belongs to the apolipoprotein L family.</text>
</comment>
<evidence type="ECO:0000256" key="3">
    <source>
        <dbReference type="SAM" id="Phobius"/>
    </source>
</evidence>
<dbReference type="AlphaFoldDB" id="A0A1S3QCR4"/>
<dbReference type="GO" id="GO:0016020">
    <property type="term" value="C:membrane"/>
    <property type="evidence" value="ECO:0007669"/>
    <property type="project" value="TreeGrafter"/>
</dbReference>
<dbReference type="InterPro" id="IPR008405">
    <property type="entry name" value="ApoL"/>
</dbReference>
<keyword evidence="3" id="KW-0472">Membrane</keyword>
<keyword evidence="4" id="KW-1185">Reference proteome</keyword>
<dbReference type="STRING" id="8030.ENSSSAP00000002709"/>
<protein>
    <recommendedName>
        <fullName evidence="6">Apolipoprotein L3-like</fullName>
    </recommendedName>
</protein>